<protein>
    <submittedName>
        <fullName evidence="1">Uncharacterized protein</fullName>
    </submittedName>
</protein>
<evidence type="ECO:0000313" key="2">
    <source>
        <dbReference type="Proteomes" id="UP000215914"/>
    </source>
</evidence>
<dbReference type="AlphaFoldDB" id="A0A9K3HJE0"/>
<dbReference type="EMBL" id="MNCJ02000327">
    <property type="protein sequence ID" value="KAF5779260.1"/>
    <property type="molecule type" value="Genomic_DNA"/>
</dbReference>
<sequence length="51" mass="5711">MGGVDRRRKERGGVYRCGCGRRSSDRSWFAAGKSTEEGEGVLKMNMRGPFK</sequence>
<keyword evidence="2" id="KW-1185">Reference proteome</keyword>
<accession>A0A9K3HJE0</accession>
<organism evidence="1 2">
    <name type="scientific">Helianthus annuus</name>
    <name type="common">Common sunflower</name>
    <dbReference type="NCBI Taxonomy" id="4232"/>
    <lineage>
        <taxon>Eukaryota</taxon>
        <taxon>Viridiplantae</taxon>
        <taxon>Streptophyta</taxon>
        <taxon>Embryophyta</taxon>
        <taxon>Tracheophyta</taxon>
        <taxon>Spermatophyta</taxon>
        <taxon>Magnoliopsida</taxon>
        <taxon>eudicotyledons</taxon>
        <taxon>Gunneridae</taxon>
        <taxon>Pentapetalae</taxon>
        <taxon>asterids</taxon>
        <taxon>campanulids</taxon>
        <taxon>Asterales</taxon>
        <taxon>Asteraceae</taxon>
        <taxon>Asteroideae</taxon>
        <taxon>Heliantheae alliance</taxon>
        <taxon>Heliantheae</taxon>
        <taxon>Helianthus</taxon>
    </lineage>
</organism>
<reference evidence="1" key="1">
    <citation type="journal article" date="2017" name="Nature">
        <title>The sunflower genome provides insights into oil metabolism, flowering and Asterid evolution.</title>
        <authorList>
            <person name="Badouin H."/>
            <person name="Gouzy J."/>
            <person name="Grassa C.J."/>
            <person name="Murat F."/>
            <person name="Staton S.E."/>
            <person name="Cottret L."/>
            <person name="Lelandais-Briere C."/>
            <person name="Owens G.L."/>
            <person name="Carrere S."/>
            <person name="Mayjonade B."/>
            <person name="Legrand L."/>
            <person name="Gill N."/>
            <person name="Kane N.C."/>
            <person name="Bowers J.E."/>
            <person name="Hubner S."/>
            <person name="Bellec A."/>
            <person name="Berard A."/>
            <person name="Berges H."/>
            <person name="Blanchet N."/>
            <person name="Boniface M.C."/>
            <person name="Brunel D."/>
            <person name="Catrice O."/>
            <person name="Chaidir N."/>
            <person name="Claudel C."/>
            <person name="Donnadieu C."/>
            <person name="Faraut T."/>
            <person name="Fievet G."/>
            <person name="Helmstetter N."/>
            <person name="King M."/>
            <person name="Knapp S.J."/>
            <person name="Lai Z."/>
            <person name="Le Paslier M.C."/>
            <person name="Lippi Y."/>
            <person name="Lorenzon L."/>
            <person name="Mandel J.R."/>
            <person name="Marage G."/>
            <person name="Marchand G."/>
            <person name="Marquand E."/>
            <person name="Bret-Mestries E."/>
            <person name="Morien E."/>
            <person name="Nambeesan S."/>
            <person name="Nguyen T."/>
            <person name="Pegot-Espagnet P."/>
            <person name="Pouilly N."/>
            <person name="Raftis F."/>
            <person name="Sallet E."/>
            <person name="Schiex T."/>
            <person name="Thomas J."/>
            <person name="Vandecasteele C."/>
            <person name="Vares D."/>
            <person name="Vear F."/>
            <person name="Vautrin S."/>
            <person name="Crespi M."/>
            <person name="Mangin B."/>
            <person name="Burke J.M."/>
            <person name="Salse J."/>
            <person name="Munos S."/>
            <person name="Vincourt P."/>
            <person name="Rieseberg L.H."/>
            <person name="Langlade N.B."/>
        </authorList>
    </citation>
    <scope>NUCLEOTIDE SEQUENCE</scope>
    <source>
        <tissue evidence="1">Leaves</tissue>
    </source>
</reference>
<comment type="caution">
    <text evidence="1">The sequence shown here is derived from an EMBL/GenBank/DDBJ whole genome shotgun (WGS) entry which is preliminary data.</text>
</comment>
<reference evidence="1" key="2">
    <citation type="submission" date="2020-06" db="EMBL/GenBank/DDBJ databases">
        <title>Helianthus annuus Genome sequencing and assembly Release 2.</title>
        <authorList>
            <person name="Gouzy J."/>
            <person name="Langlade N."/>
            <person name="Munos S."/>
        </authorList>
    </citation>
    <scope>NUCLEOTIDE SEQUENCE</scope>
    <source>
        <tissue evidence="1">Leaves</tissue>
    </source>
</reference>
<dbReference type="Gramene" id="mRNA:HanXRQr2_Chr12g0557241">
    <property type="protein sequence ID" value="mRNA:HanXRQr2_Chr12g0557241"/>
    <property type="gene ID" value="HanXRQr2_Chr12g0557241"/>
</dbReference>
<evidence type="ECO:0000313" key="1">
    <source>
        <dbReference type="EMBL" id="KAF5779260.1"/>
    </source>
</evidence>
<proteinExistence type="predicted"/>
<dbReference type="Proteomes" id="UP000215914">
    <property type="component" value="Unassembled WGS sequence"/>
</dbReference>
<name>A0A9K3HJE0_HELAN</name>
<gene>
    <name evidence="1" type="ORF">HanXRQr2_Chr12g0557241</name>
</gene>